<reference evidence="1" key="1">
    <citation type="submission" date="2022-08" db="EMBL/GenBank/DDBJ databases">
        <authorList>
            <person name="Gutierrez-Valencia J."/>
        </authorList>
    </citation>
    <scope>NUCLEOTIDE SEQUENCE</scope>
</reference>
<accession>A0AAV0JBW0</accession>
<dbReference type="Proteomes" id="UP001154282">
    <property type="component" value="Unassembled WGS sequence"/>
</dbReference>
<dbReference type="EMBL" id="CAMGYJ010000004">
    <property type="protein sequence ID" value="CAI0406759.1"/>
    <property type="molecule type" value="Genomic_DNA"/>
</dbReference>
<name>A0AAV0JBW0_9ROSI</name>
<keyword evidence="2" id="KW-1185">Reference proteome</keyword>
<evidence type="ECO:0000313" key="1">
    <source>
        <dbReference type="EMBL" id="CAI0406759.1"/>
    </source>
</evidence>
<dbReference type="AlphaFoldDB" id="A0AAV0JBW0"/>
<protein>
    <submittedName>
        <fullName evidence="1">Uncharacterized protein</fullName>
    </submittedName>
</protein>
<comment type="caution">
    <text evidence="1">The sequence shown here is derived from an EMBL/GenBank/DDBJ whole genome shotgun (WGS) entry which is preliminary data.</text>
</comment>
<gene>
    <name evidence="1" type="ORF">LITE_LOCUS13348</name>
</gene>
<proteinExistence type="predicted"/>
<sequence length="28" mass="3232">MLNHKSRTQRGFGRAKDCLAKRLQEDTA</sequence>
<organism evidence="1 2">
    <name type="scientific">Linum tenue</name>
    <dbReference type="NCBI Taxonomy" id="586396"/>
    <lineage>
        <taxon>Eukaryota</taxon>
        <taxon>Viridiplantae</taxon>
        <taxon>Streptophyta</taxon>
        <taxon>Embryophyta</taxon>
        <taxon>Tracheophyta</taxon>
        <taxon>Spermatophyta</taxon>
        <taxon>Magnoliopsida</taxon>
        <taxon>eudicotyledons</taxon>
        <taxon>Gunneridae</taxon>
        <taxon>Pentapetalae</taxon>
        <taxon>rosids</taxon>
        <taxon>fabids</taxon>
        <taxon>Malpighiales</taxon>
        <taxon>Linaceae</taxon>
        <taxon>Linum</taxon>
    </lineage>
</organism>
<evidence type="ECO:0000313" key="2">
    <source>
        <dbReference type="Proteomes" id="UP001154282"/>
    </source>
</evidence>